<feature type="non-terminal residue" evidence="1">
    <location>
        <position position="128"/>
    </location>
</feature>
<evidence type="ECO:0000313" key="2">
    <source>
        <dbReference type="Proteomes" id="UP001221757"/>
    </source>
</evidence>
<reference evidence="1" key="1">
    <citation type="submission" date="2023-03" db="EMBL/GenBank/DDBJ databases">
        <title>Massive genome expansion in bonnet fungi (Mycena s.s.) driven by repeated elements and novel gene families across ecological guilds.</title>
        <authorList>
            <consortium name="Lawrence Berkeley National Laboratory"/>
            <person name="Harder C.B."/>
            <person name="Miyauchi S."/>
            <person name="Viragh M."/>
            <person name="Kuo A."/>
            <person name="Thoen E."/>
            <person name="Andreopoulos B."/>
            <person name="Lu D."/>
            <person name="Skrede I."/>
            <person name="Drula E."/>
            <person name="Henrissat B."/>
            <person name="Morin E."/>
            <person name="Kohler A."/>
            <person name="Barry K."/>
            <person name="LaButti K."/>
            <person name="Morin E."/>
            <person name="Salamov A."/>
            <person name="Lipzen A."/>
            <person name="Mereny Z."/>
            <person name="Hegedus B."/>
            <person name="Baldrian P."/>
            <person name="Stursova M."/>
            <person name="Weitz H."/>
            <person name="Taylor A."/>
            <person name="Grigoriev I.V."/>
            <person name="Nagy L.G."/>
            <person name="Martin F."/>
            <person name="Kauserud H."/>
        </authorList>
    </citation>
    <scope>NUCLEOTIDE SEQUENCE</scope>
    <source>
        <strain evidence="1">CBHHK067</strain>
    </source>
</reference>
<keyword evidence="2" id="KW-1185">Reference proteome</keyword>
<dbReference type="AlphaFoldDB" id="A0AAD7GJ27"/>
<sequence>IPALRSSASTAKFQIARLQDRRLQLSIYIYEHRALISPIRQLPSDIVGEILIACISTAQNAVMSAQEAPLLLGRICRAWRTIAISTPSLWSSIHIAEPEDRFPSDVHDGCLQAVNTWLQRSGGLPLSI</sequence>
<gene>
    <name evidence="1" type="ORF">B0H17DRAFT_834309</name>
</gene>
<accession>A0AAD7GJ27</accession>
<evidence type="ECO:0000313" key="1">
    <source>
        <dbReference type="EMBL" id="KAJ7690349.1"/>
    </source>
</evidence>
<feature type="non-terminal residue" evidence="1">
    <location>
        <position position="1"/>
    </location>
</feature>
<dbReference type="Proteomes" id="UP001221757">
    <property type="component" value="Unassembled WGS sequence"/>
</dbReference>
<evidence type="ECO:0008006" key="3">
    <source>
        <dbReference type="Google" id="ProtNLM"/>
    </source>
</evidence>
<comment type="caution">
    <text evidence="1">The sequence shown here is derived from an EMBL/GenBank/DDBJ whole genome shotgun (WGS) entry which is preliminary data.</text>
</comment>
<proteinExistence type="predicted"/>
<name>A0AAD7GJ27_MYCRO</name>
<organism evidence="1 2">
    <name type="scientific">Mycena rosella</name>
    <name type="common">Pink bonnet</name>
    <name type="synonym">Agaricus rosellus</name>
    <dbReference type="NCBI Taxonomy" id="1033263"/>
    <lineage>
        <taxon>Eukaryota</taxon>
        <taxon>Fungi</taxon>
        <taxon>Dikarya</taxon>
        <taxon>Basidiomycota</taxon>
        <taxon>Agaricomycotina</taxon>
        <taxon>Agaricomycetes</taxon>
        <taxon>Agaricomycetidae</taxon>
        <taxon>Agaricales</taxon>
        <taxon>Marasmiineae</taxon>
        <taxon>Mycenaceae</taxon>
        <taxon>Mycena</taxon>
    </lineage>
</organism>
<protein>
    <recommendedName>
        <fullName evidence="3">F-box domain-containing protein</fullName>
    </recommendedName>
</protein>
<dbReference type="EMBL" id="JARKIE010000065">
    <property type="protein sequence ID" value="KAJ7690349.1"/>
    <property type="molecule type" value="Genomic_DNA"/>
</dbReference>